<dbReference type="KEGG" id="rrd:RradSPS_0556"/>
<evidence type="ECO:0000313" key="6">
    <source>
        <dbReference type="EMBL" id="AHY45839.1"/>
    </source>
</evidence>
<evidence type="ECO:0000256" key="4">
    <source>
        <dbReference type="PIRSR" id="PIRSR601559-51"/>
    </source>
</evidence>
<feature type="binding site" evidence="4">
    <location>
        <position position="266"/>
    </location>
    <ligand>
        <name>Zn(2+)</name>
        <dbReference type="ChEBI" id="CHEBI:29105"/>
        <label>1</label>
    </ligand>
</feature>
<feature type="binding site" evidence="4">
    <location>
        <position position="178"/>
    </location>
    <ligand>
        <name>Zn(2+)</name>
        <dbReference type="ChEBI" id="CHEBI:29105"/>
        <label>2</label>
    </ligand>
</feature>
<dbReference type="GO" id="GO:0008270">
    <property type="term" value="F:zinc ion binding"/>
    <property type="evidence" value="ECO:0007669"/>
    <property type="project" value="InterPro"/>
</dbReference>
<dbReference type="EMBL" id="CP007514">
    <property type="protein sequence ID" value="AHY45839.1"/>
    <property type="molecule type" value="Genomic_DNA"/>
</dbReference>
<name>A0A023X192_RUBRA</name>
<evidence type="ECO:0000256" key="1">
    <source>
        <dbReference type="ARBA" id="ARBA00022723"/>
    </source>
</evidence>
<feature type="binding site" description="via carbamate group" evidence="4">
    <location>
        <position position="145"/>
    </location>
    <ligand>
        <name>Zn(2+)</name>
        <dbReference type="ChEBI" id="CHEBI:29105"/>
        <label>2</label>
    </ligand>
</feature>
<feature type="modified residue" description="N6-carboxylysine" evidence="3 5">
    <location>
        <position position="145"/>
    </location>
</feature>
<gene>
    <name evidence="6" type="ORF">RradSPS_0556</name>
    <name evidence="7" type="ORF">SIL72_04335</name>
</gene>
<feature type="binding site" evidence="4">
    <location>
        <position position="206"/>
    </location>
    <ligand>
        <name>Zn(2+)</name>
        <dbReference type="ChEBI" id="CHEBI:29105"/>
        <label>2</label>
    </ligand>
</feature>
<dbReference type="EMBL" id="JAWXXX010000001">
    <property type="protein sequence ID" value="MDX5893253.1"/>
    <property type="molecule type" value="Genomic_DNA"/>
</dbReference>
<keyword evidence="8" id="KW-1185">Reference proteome</keyword>
<dbReference type="HOGENOM" id="CLU_054760_1_0_11"/>
<evidence type="ECO:0000256" key="3">
    <source>
        <dbReference type="PIRSR" id="PIRSR601559-50"/>
    </source>
</evidence>
<dbReference type="GO" id="GO:0016787">
    <property type="term" value="F:hydrolase activity"/>
    <property type="evidence" value="ECO:0007669"/>
    <property type="project" value="UniProtKB-KW"/>
</dbReference>
<dbReference type="Proteomes" id="UP001281130">
    <property type="component" value="Unassembled WGS sequence"/>
</dbReference>
<dbReference type="PROSITE" id="PS51347">
    <property type="entry name" value="PHOSPHOTRIESTERASE_2"/>
    <property type="match status" value="1"/>
</dbReference>
<sequence length="327" mass="35344">MATQVNTVTGPVSSDELGKTLVHEHFAFGYPGFQGDSTLGPYSREKVVEVGLGVAEKVKSAGVKTVIDATPNECGRDVEALAEISERSGINIVASTGYYYEGEGAPAYFKFRAALGTGEDDLLQMMLTEINEGINGTGIKAGVIKLATSKDVITDYEAMLLRCGAKAQRETGVPIITHTQEGTMGPEQAALLVELGANPDQCMIGHMDGNSDVAYHLATLQHGVRVSFDRFGIQGIVGAPPDEHRVATLLGLLGLGYTDRLHMSHDTVNLWLGRELVFPDAVKELLANWHPTHVFDNIVPQLKKAGVTDEQVETIFVDNPRRLFDPR</sequence>
<organism evidence="6 8">
    <name type="scientific">Rubrobacter radiotolerans</name>
    <name type="common">Arthrobacter radiotolerans</name>
    <dbReference type="NCBI Taxonomy" id="42256"/>
    <lineage>
        <taxon>Bacteria</taxon>
        <taxon>Bacillati</taxon>
        <taxon>Actinomycetota</taxon>
        <taxon>Rubrobacteria</taxon>
        <taxon>Rubrobacterales</taxon>
        <taxon>Rubrobacteraceae</taxon>
        <taxon>Rubrobacter</taxon>
    </lineage>
</organism>
<feature type="binding site" evidence="4">
    <location>
        <position position="25"/>
    </location>
    <ligand>
        <name>Zn(2+)</name>
        <dbReference type="ChEBI" id="CHEBI:29105"/>
        <label>1</label>
    </ligand>
</feature>
<dbReference type="OrthoDB" id="9795018at2"/>
<dbReference type="PIRSF" id="PIRSF016839">
    <property type="entry name" value="PhP"/>
    <property type="match status" value="1"/>
</dbReference>
<evidence type="ECO:0000256" key="5">
    <source>
        <dbReference type="PROSITE-ProRule" id="PRU00679"/>
    </source>
</evidence>
<dbReference type="SUPFAM" id="SSF51556">
    <property type="entry name" value="Metallo-dependent hydrolases"/>
    <property type="match status" value="1"/>
</dbReference>
<evidence type="ECO:0000256" key="2">
    <source>
        <dbReference type="ARBA" id="ARBA00022801"/>
    </source>
</evidence>
<comment type="similarity">
    <text evidence="5">Belongs to the metallo-dependent hydrolases superfamily. Phosphotriesterase family.</text>
</comment>
<proteinExistence type="inferred from homology"/>
<dbReference type="InterPro" id="IPR032466">
    <property type="entry name" value="Metal_Hydrolase"/>
</dbReference>
<dbReference type="PANTHER" id="PTHR10819">
    <property type="entry name" value="PHOSPHOTRIESTERASE-RELATED"/>
    <property type="match status" value="1"/>
</dbReference>
<evidence type="ECO:0000313" key="7">
    <source>
        <dbReference type="EMBL" id="MDX5893253.1"/>
    </source>
</evidence>
<dbReference type="PATRIC" id="fig|42256.3.peg.563"/>
<reference evidence="7" key="2">
    <citation type="submission" date="2023-11" db="EMBL/GenBank/DDBJ databases">
        <title>MicrobeMod: A computational toolkit for identifying prokaryotic methylation and restriction-modification with nanopore sequencing.</title>
        <authorList>
            <person name="Crits-Christoph A."/>
            <person name="Kang S.C."/>
            <person name="Lee H."/>
            <person name="Ostrov N."/>
        </authorList>
    </citation>
    <scope>NUCLEOTIDE SEQUENCE</scope>
    <source>
        <strain evidence="7">ATCC 51242</strain>
    </source>
</reference>
<dbReference type="RefSeq" id="WP_038680550.1">
    <property type="nucleotide sequence ID" value="NZ_CP007514.1"/>
</dbReference>
<dbReference type="Gene3D" id="3.20.20.140">
    <property type="entry name" value="Metal-dependent hydrolases"/>
    <property type="match status" value="1"/>
</dbReference>
<evidence type="ECO:0000313" key="8">
    <source>
        <dbReference type="Proteomes" id="UP000025229"/>
    </source>
</evidence>
<dbReference type="STRING" id="42256.RradSPS_0556"/>
<accession>A0A023X192</accession>
<feature type="binding site" evidence="4">
    <location>
        <position position="23"/>
    </location>
    <ligand>
        <name>Zn(2+)</name>
        <dbReference type="ChEBI" id="CHEBI:29105"/>
        <label>1</label>
    </ligand>
</feature>
<dbReference type="Proteomes" id="UP000025229">
    <property type="component" value="Chromosome"/>
</dbReference>
<keyword evidence="2 6" id="KW-0378">Hydrolase</keyword>
<protein>
    <submittedName>
        <fullName evidence="7">Phosphotriesterase-related protein</fullName>
    </submittedName>
    <submittedName>
        <fullName evidence="6">Putative metal-dependent hydrolase with the TIM-barrel fold</fullName>
    </submittedName>
</protein>
<feature type="binding site" description="via carbamate group" evidence="4">
    <location>
        <position position="145"/>
    </location>
    <ligand>
        <name>Zn(2+)</name>
        <dbReference type="ChEBI" id="CHEBI:29105"/>
        <label>1</label>
    </ligand>
</feature>
<dbReference type="PANTHER" id="PTHR10819:SF3">
    <property type="entry name" value="PHOSPHOTRIESTERASE-RELATED PROTEIN"/>
    <property type="match status" value="1"/>
</dbReference>
<reference evidence="6 8" key="1">
    <citation type="submission" date="2014-03" db="EMBL/GenBank/DDBJ databases">
        <title>Complete genome sequence of the Radio-Resistant Rubrobacter radiotolerans RSPS-4.</title>
        <authorList>
            <person name="Egas C.C."/>
            <person name="Barroso C.C."/>
            <person name="Froufe H.J.C."/>
            <person name="Pacheco J.J."/>
            <person name="Albuquerque L.L."/>
            <person name="da Costa M.M.S."/>
        </authorList>
    </citation>
    <scope>NUCLEOTIDE SEQUENCE [LARGE SCALE GENOMIC DNA]</scope>
    <source>
        <strain evidence="6 8">RSPS-4</strain>
    </source>
</reference>
<dbReference type="AlphaFoldDB" id="A0A023X192"/>
<comment type="cofactor">
    <cofactor evidence="4">
        <name>a divalent metal cation</name>
        <dbReference type="ChEBI" id="CHEBI:60240"/>
    </cofactor>
    <text evidence="4">Binds 2 divalent metal cations per subunit.</text>
</comment>
<dbReference type="Pfam" id="PF02126">
    <property type="entry name" value="PTE"/>
    <property type="match status" value="1"/>
</dbReference>
<dbReference type="eggNOG" id="COG1735">
    <property type="taxonomic scope" value="Bacteria"/>
</dbReference>
<dbReference type="InterPro" id="IPR001559">
    <property type="entry name" value="Phosphotriesterase"/>
</dbReference>
<keyword evidence="1 4" id="KW-0479">Metal-binding</keyword>